<comment type="caution">
    <text evidence="2">The sequence shown here is derived from an EMBL/GenBank/DDBJ whole genome shotgun (WGS) entry which is preliminary data.</text>
</comment>
<accession>A0A5R9IMG1</accession>
<evidence type="ECO:0000313" key="2">
    <source>
        <dbReference type="EMBL" id="TLU66744.1"/>
    </source>
</evidence>
<feature type="transmembrane region" description="Helical" evidence="1">
    <location>
        <begin position="12"/>
        <end position="30"/>
    </location>
</feature>
<dbReference type="InterPro" id="IPR021109">
    <property type="entry name" value="Peptidase_aspartic_dom_sf"/>
</dbReference>
<keyword evidence="1" id="KW-1133">Transmembrane helix</keyword>
<dbReference type="EMBL" id="VCBC01000004">
    <property type="protein sequence ID" value="TLU66744.1"/>
    <property type="molecule type" value="Genomic_DNA"/>
</dbReference>
<organism evidence="2 3">
    <name type="scientific">Thalassotalea litorea</name>
    <dbReference type="NCBI Taxonomy" id="2020715"/>
    <lineage>
        <taxon>Bacteria</taxon>
        <taxon>Pseudomonadati</taxon>
        <taxon>Pseudomonadota</taxon>
        <taxon>Gammaproteobacteria</taxon>
        <taxon>Alteromonadales</taxon>
        <taxon>Colwelliaceae</taxon>
        <taxon>Thalassotalea</taxon>
    </lineage>
</organism>
<protein>
    <submittedName>
        <fullName evidence="2">TIGR02281 family clan AA aspartic protease</fullName>
        <ecNumber evidence="2">3.4.23.-</ecNumber>
    </submittedName>
</protein>
<dbReference type="InterPro" id="IPR034122">
    <property type="entry name" value="Retropepsin-like_bacterial"/>
</dbReference>
<dbReference type="EC" id="3.4.23.-" evidence="2"/>
<dbReference type="GO" id="GO:0006508">
    <property type="term" value="P:proteolysis"/>
    <property type="evidence" value="ECO:0007669"/>
    <property type="project" value="UniProtKB-KW"/>
</dbReference>
<dbReference type="SUPFAM" id="SSF50630">
    <property type="entry name" value="Acid proteases"/>
    <property type="match status" value="1"/>
</dbReference>
<proteinExistence type="predicted"/>
<dbReference type="OrthoDB" id="185963at2"/>
<dbReference type="Proteomes" id="UP000307790">
    <property type="component" value="Unassembled WGS sequence"/>
</dbReference>
<dbReference type="RefSeq" id="WP_138318809.1">
    <property type="nucleotide sequence ID" value="NZ_VCBC01000004.1"/>
</dbReference>
<dbReference type="GO" id="GO:0004190">
    <property type="term" value="F:aspartic-type endopeptidase activity"/>
    <property type="evidence" value="ECO:0007669"/>
    <property type="project" value="InterPro"/>
</dbReference>
<dbReference type="NCBIfam" id="TIGR02281">
    <property type="entry name" value="clan_AA_DTGA"/>
    <property type="match status" value="1"/>
</dbReference>
<dbReference type="CDD" id="cd05483">
    <property type="entry name" value="retropepsin_like_bacteria"/>
    <property type="match status" value="1"/>
</dbReference>
<dbReference type="InterPro" id="IPR011969">
    <property type="entry name" value="Clan_AA_Asp_peptidase_C"/>
</dbReference>
<evidence type="ECO:0000313" key="3">
    <source>
        <dbReference type="Proteomes" id="UP000307790"/>
    </source>
</evidence>
<evidence type="ECO:0000256" key="1">
    <source>
        <dbReference type="SAM" id="Phobius"/>
    </source>
</evidence>
<gene>
    <name evidence="2" type="ORF">FE810_04340</name>
</gene>
<dbReference type="PROSITE" id="PS00141">
    <property type="entry name" value="ASP_PROTEASE"/>
    <property type="match status" value="1"/>
</dbReference>
<keyword evidence="3" id="KW-1185">Reference proteome</keyword>
<keyword evidence="2" id="KW-0378">Hydrolase</keyword>
<dbReference type="AlphaFoldDB" id="A0A5R9IMG1"/>
<keyword evidence="2" id="KW-0645">Protease</keyword>
<sequence>MQKQDDSQKFGKVMIWMAWIIGLLLMVWFFQSKLDADWNPNQKPQSRLNASGDEQVVLERNRYGHYVTAGTINQQNALFMLDTGATSVSIPMEIADRYGLERQGSHRVQTANGSVRVYATTIDELSIGNINLYNVRANINPGMDGQEILLGMSALKQLDFSQKGKYLHLNVPKNY</sequence>
<keyword evidence="1" id="KW-0812">Transmembrane</keyword>
<reference evidence="2 3" key="1">
    <citation type="submission" date="2019-05" db="EMBL/GenBank/DDBJ databases">
        <title>Genome sequences of Thalassotalea litorea 1K03283.</title>
        <authorList>
            <person name="Zhang D."/>
        </authorList>
    </citation>
    <scope>NUCLEOTIDE SEQUENCE [LARGE SCALE GENOMIC DNA]</scope>
    <source>
        <strain evidence="2 3">MCCC 1K03283</strain>
    </source>
</reference>
<dbReference type="InterPro" id="IPR001969">
    <property type="entry name" value="Aspartic_peptidase_AS"/>
</dbReference>
<keyword evidence="1" id="KW-0472">Membrane</keyword>
<dbReference type="Gene3D" id="2.40.70.10">
    <property type="entry name" value="Acid Proteases"/>
    <property type="match status" value="1"/>
</dbReference>
<name>A0A5R9IMG1_9GAMM</name>
<dbReference type="Pfam" id="PF13975">
    <property type="entry name" value="gag-asp_proteas"/>
    <property type="match status" value="1"/>
</dbReference>